<evidence type="ECO:0000313" key="2">
    <source>
        <dbReference type="EMBL" id="AKL11382.1"/>
    </source>
</evidence>
<evidence type="ECO:0000313" key="3">
    <source>
        <dbReference type="Proteomes" id="UP000035479"/>
    </source>
</evidence>
<proteinExistence type="predicted"/>
<keyword evidence="1" id="KW-0732">Signal</keyword>
<dbReference type="PROSITE" id="PS51257">
    <property type="entry name" value="PROKAR_LIPOPROTEIN"/>
    <property type="match status" value="1"/>
</dbReference>
<feature type="chain" id="PRO_5041997210" description="Lipoprotein" evidence="1">
    <location>
        <begin position="21"/>
        <end position="156"/>
    </location>
</feature>
<name>A0AAC8QMT7_9ENTR</name>
<evidence type="ECO:0000256" key="1">
    <source>
        <dbReference type="SAM" id="SignalP"/>
    </source>
</evidence>
<dbReference type="AlphaFoldDB" id="A0AAC8QMT7"/>
<gene>
    <name evidence="2" type="ORF">AB182_08700</name>
</gene>
<evidence type="ECO:0008006" key="4">
    <source>
        <dbReference type="Google" id="ProtNLM"/>
    </source>
</evidence>
<feature type="signal peptide" evidence="1">
    <location>
        <begin position="1"/>
        <end position="20"/>
    </location>
</feature>
<dbReference type="KEGG" id="kin:AB182_08700"/>
<reference evidence="2 3" key="1">
    <citation type="submission" date="2015-06" db="EMBL/GenBank/DDBJ databases">
        <title>Rapid spread of a carbapenem resistance gene driven by multiple levels of genetic mobility.</title>
        <authorList>
            <person name="Sheppard A.E."/>
            <person name="Stoesser N."/>
            <person name="Wilson D."/>
            <person name="Sebra R."/>
            <person name="Kasarskis A."/>
            <person name="Anson L."/>
            <person name="Giess A."/>
            <person name="Pankhurst L."/>
            <person name="Vaughan A."/>
            <person name="Grim C.J."/>
            <person name="Cox H."/>
            <person name="Yeh A."/>
            <person name="Sifri C.D."/>
            <person name="Walker S."/>
            <person name="Peto T.E."/>
            <person name="Crook D.W."/>
            <person name="Mathers A.J."/>
        </authorList>
    </citation>
    <scope>NUCLEOTIDE SEQUENCE [LARGE SCALE GENOMIC DNA]</scope>
    <source>
        <strain evidence="2 3">CAV1151</strain>
    </source>
</reference>
<accession>A0AAC8QMT7</accession>
<sequence>MIMKKVLMASAIIFSVVGCAGQAPLKKQTASGKPEAVYKNTQKSQVKDWITELCSSTGFMISESTDNTITCGKQQEGGQAILSQALIGNAYSTTPVSKTRFTLAQINSDTKVWADMWVETQMAFGQMQQVPITNNNVRNQVQDALDQLALRSASQK</sequence>
<protein>
    <recommendedName>
        <fullName evidence="4">Lipoprotein</fullName>
    </recommendedName>
</protein>
<organism evidence="2 3">
    <name type="scientific">Phytobacter ursingii</name>
    <dbReference type="NCBI Taxonomy" id="1972431"/>
    <lineage>
        <taxon>Bacteria</taxon>
        <taxon>Pseudomonadati</taxon>
        <taxon>Pseudomonadota</taxon>
        <taxon>Gammaproteobacteria</taxon>
        <taxon>Enterobacterales</taxon>
        <taxon>Enterobacteriaceae</taxon>
        <taxon>Phytobacter</taxon>
    </lineage>
</organism>
<dbReference type="Proteomes" id="UP000035479">
    <property type="component" value="Chromosome"/>
</dbReference>
<dbReference type="EMBL" id="CP011602">
    <property type="protein sequence ID" value="AKL11382.1"/>
    <property type="molecule type" value="Genomic_DNA"/>
</dbReference>